<gene>
    <name evidence="2" type="ORF">BD311DRAFT_614233</name>
</gene>
<protein>
    <submittedName>
        <fullName evidence="2">Uncharacterized protein</fullName>
    </submittedName>
</protein>
<feature type="non-terminal residue" evidence="2">
    <location>
        <position position="107"/>
    </location>
</feature>
<accession>A0A4Q9MJ34</accession>
<feature type="compositionally biased region" description="Low complexity" evidence="1">
    <location>
        <begin position="28"/>
        <end position="43"/>
    </location>
</feature>
<sequence>WPETWIQEARRLITHEWTMRYKPVPAANAAAPVGGPAGESTTRSRTRRAAFRMSTRGKAVNPLEAYLEAPPLSTVKDPLAYWNTAIKSGSEDAALARMALDFLSISG</sequence>
<feature type="non-terminal residue" evidence="2">
    <location>
        <position position="1"/>
    </location>
</feature>
<dbReference type="AlphaFoldDB" id="A0A4Q9MJ34"/>
<dbReference type="EMBL" id="ML143432">
    <property type="protein sequence ID" value="TBU27405.1"/>
    <property type="molecule type" value="Genomic_DNA"/>
</dbReference>
<reference evidence="2" key="1">
    <citation type="submission" date="2019-01" db="EMBL/GenBank/DDBJ databases">
        <title>Draft genome sequences of three monokaryotic isolates of the white-rot basidiomycete fungus Dichomitus squalens.</title>
        <authorList>
            <consortium name="DOE Joint Genome Institute"/>
            <person name="Lopez S.C."/>
            <person name="Andreopoulos B."/>
            <person name="Pangilinan J."/>
            <person name="Lipzen A."/>
            <person name="Riley R."/>
            <person name="Ahrendt S."/>
            <person name="Ng V."/>
            <person name="Barry K."/>
            <person name="Daum C."/>
            <person name="Grigoriev I.V."/>
            <person name="Hilden K.S."/>
            <person name="Makela M.R."/>
            <person name="de Vries R.P."/>
        </authorList>
    </citation>
    <scope>NUCLEOTIDE SEQUENCE [LARGE SCALE GENOMIC DNA]</scope>
    <source>
        <strain evidence="2">OM18370.1</strain>
    </source>
</reference>
<feature type="region of interest" description="Disordered" evidence="1">
    <location>
        <begin position="28"/>
        <end position="53"/>
    </location>
</feature>
<dbReference type="Proteomes" id="UP000292957">
    <property type="component" value="Unassembled WGS sequence"/>
</dbReference>
<evidence type="ECO:0000313" key="2">
    <source>
        <dbReference type="EMBL" id="TBU27405.1"/>
    </source>
</evidence>
<proteinExistence type="predicted"/>
<organism evidence="2">
    <name type="scientific">Dichomitus squalens</name>
    <dbReference type="NCBI Taxonomy" id="114155"/>
    <lineage>
        <taxon>Eukaryota</taxon>
        <taxon>Fungi</taxon>
        <taxon>Dikarya</taxon>
        <taxon>Basidiomycota</taxon>
        <taxon>Agaricomycotina</taxon>
        <taxon>Agaricomycetes</taxon>
        <taxon>Polyporales</taxon>
        <taxon>Polyporaceae</taxon>
        <taxon>Dichomitus</taxon>
    </lineage>
</organism>
<name>A0A4Q9MJ34_9APHY</name>
<evidence type="ECO:0000256" key="1">
    <source>
        <dbReference type="SAM" id="MobiDB-lite"/>
    </source>
</evidence>